<protein>
    <submittedName>
        <fullName evidence="1">Uncharacterized protein</fullName>
    </submittedName>
</protein>
<proteinExistence type="predicted"/>
<gene>
    <name evidence="1" type="ORF">DM877_08935</name>
</gene>
<reference evidence="1 2" key="1">
    <citation type="submission" date="2018-06" db="EMBL/GenBank/DDBJ databases">
        <title>Carbapenemase-producing Enterobacteriaceae present in wastewater treatment plant effluent and nearby surface waters in the US.</title>
        <authorList>
            <person name="Mathys D.A."/>
            <person name="Mollenkopf D.F."/>
            <person name="Feicht S.M."/>
            <person name="Adams R.J."/>
            <person name="Albers A.L."/>
            <person name="Grooters S.V."/>
            <person name="Stuever D.M."/>
            <person name="Daniels J.B."/>
            <person name="Wittum T.E."/>
        </authorList>
    </citation>
    <scope>NUCLEOTIDE SEQUENCE [LARGE SCALE GENOMIC DNA]</scope>
    <source>
        <strain evidence="1 2">GEO_4_Eff_A</strain>
    </source>
</reference>
<comment type="caution">
    <text evidence="1">The sequence shown here is derived from an EMBL/GenBank/DDBJ whole genome shotgun (WGS) entry which is preliminary data.</text>
</comment>
<sequence>MQVNAIGKPWAIMMKNIGLALISCLSLSACVPDSYFYRGYSNPNIDTSITVPADTIMQMLIHPTKDEIKTGRGPIITTQCANAGTAVNDPAHCRAQRNDAIYTLMTGSEQVCLAHRRSIYGRDASFNIATGTLTSLFAGIATVVTPTITKSIFSALAMFSNSERSLVNEVVYKQILVPAVDSKIQQTRDTKARAIAQHLKDDDLTTYPLSRAINDFMDYHNSCSFMEGLRLALADGVQNSTDTKINTLNNRMLLNNAQMNIYCSGKRETDRQMCDSLKARNIAITNELKTLEVQ</sequence>
<name>A0A4Q2EAG5_ENTCL</name>
<dbReference type="EMBL" id="QJSL01000007">
    <property type="protein sequence ID" value="RXW29312.1"/>
    <property type="molecule type" value="Genomic_DNA"/>
</dbReference>
<dbReference type="Proteomes" id="UP000290875">
    <property type="component" value="Unassembled WGS sequence"/>
</dbReference>
<evidence type="ECO:0000313" key="1">
    <source>
        <dbReference type="EMBL" id="RXW29312.1"/>
    </source>
</evidence>
<organism evidence="1 2">
    <name type="scientific">Enterobacter cloacae</name>
    <dbReference type="NCBI Taxonomy" id="550"/>
    <lineage>
        <taxon>Bacteria</taxon>
        <taxon>Pseudomonadati</taxon>
        <taxon>Pseudomonadota</taxon>
        <taxon>Gammaproteobacteria</taxon>
        <taxon>Enterobacterales</taxon>
        <taxon>Enterobacteriaceae</taxon>
        <taxon>Enterobacter</taxon>
        <taxon>Enterobacter cloacae complex</taxon>
    </lineage>
</organism>
<evidence type="ECO:0000313" key="2">
    <source>
        <dbReference type="Proteomes" id="UP000290875"/>
    </source>
</evidence>
<dbReference type="AlphaFoldDB" id="A0A4Q2EAG5"/>
<accession>A0A4Q2EAG5</accession>